<dbReference type="OrthoDB" id="7864160at2"/>
<evidence type="ECO:0000256" key="1">
    <source>
        <dbReference type="SAM" id="MobiDB-lite"/>
    </source>
</evidence>
<keyword evidence="3" id="KW-1185">Reference proteome</keyword>
<reference evidence="2 3" key="1">
    <citation type="submission" date="2016-10" db="EMBL/GenBank/DDBJ databases">
        <authorList>
            <person name="Varghese N."/>
            <person name="Submissions S."/>
        </authorList>
    </citation>
    <scope>NUCLEOTIDE SEQUENCE [LARGE SCALE GENOMIC DNA]</scope>
    <source>
        <strain evidence="2 3">DSM 18839</strain>
    </source>
</reference>
<name>A0A8G2BKV7_9PROT</name>
<accession>A0A8G2BKV7</accession>
<dbReference type="RefSeq" id="WP_139189402.1">
    <property type="nucleotide sequence ID" value="NZ_FNBW01000013.1"/>
</dbReference>
<protein>
    <submittedName>
        <fullName evidence="2">Uncharacterized protein</fullName>
    </submittedName>
</protein>
<dbReference type="AlphaFoldDB" id="A0A8G2BKV7"/>
<dbReference type="Proteomes" id="UP000198615">
    <property type="component" value="Unassembled WGS sequence"/>
</dbReference>
<feature type="region of interest" description="Disordered" evidence="1">
    <location>
        <begin position="1"/>
        <end position="64"/>
    </location>
</feature>
<comment type="caution">
    <text evidence="2">The sequence shown here is derived from an EMBL/GenBank/DDBJ whole genome shotgun (WGS) entry which is preliminary data.</text>
</comment>
<proteinExistence type="predicted"/>
<sequence length="252" mass="28208">MALDDDEFHDREARLEAEQRRRIHDDLANETAGRETGRIKRLDHPGEEPVGARDRKEKEERDRTASLTRLQVLLNDPTYRALYNDTFDQLRTAETATEAALEEAHAALSQTETDLQSTLDNAARLPDGTRVFRDADGNIRTEDGELVSGPDAETIVWKGGEPSYEDLLARRKAEGDARQRVEDLLRYQNDVLGPAHDRMEDPDNPPTPDELKQIQDDIEQGARQLGITDPEQELADASAKPSSFDLPTGAPS</sequence>
<dbReference type="EMBL" id="FNBW01000013">
    <property type="protein sequence ID" value="SDG29109.1"/>
    <property type="molecule type" value="Genomic_DNA"/>
</dbReference>
<gene>
    <name evidence="2" type="ORF">SAMN05660686_03947</name>
</gene>
<organism evidence="2 3">
    <name type="scientific">Thalassobaculum litoreum DSM 18839</name>
    <dbReference type="NCBI Taxonomy" id="1123362"/>
    <lineage>
        <taxon>Bacteria</taxon>
        <taxon>Pseudomonadati</taxon>
        <taxon>Pseudomonadota</taxon>
        <taxon>Alphaproteobacteria</taxon>
        <taxon>Rhodospirillales</taxon>
        <taxon>Thalassobaculaceae</taxon>
        <taxon>Thalassobaculum</taxon>
    </lineage>
</organism>
<feature type="compositionally biased region" description="Basic and acidic residues" evidence="1">
    <location>
        <begin position="8"/>
        <end position="64"/>
    </location>
</feature>
<evidence type="ECO:0000313" key="3">
    <source>
        <dbReference type="Proteomes" id="UP000198615"/>
    </source>
</evidence>
<evidence type="ECO:0000313" key="2">
    <source>
        <dbReference type="EMBL" id="SDG29109.1"/>
    </source>
</evidence>
<feature type="region of interest" description="Disordered" evidence="1">
    <location>
        <begin position="190"/>
        <end position="252"/>
    </location>
</feature>